<dbReference type="Gene3D" id="2.40.160.20">
    <property type="match status" value="1"/>
</dbReference>
<name>A0ABT4ACC1_9BACT</name>
<gene>
    <name evidence="2" type="ORF">OV287_32905</name>
</gene>
<accession>A0ABT4ACC1</accession>
<evidence type="ECO:0000313" key="3">
    <source>
        <dbReference type="Proteomes" id="UP001207654"/>
    </source>
</evidence>
<evidence type="ECO:0000313" key="2">
    <source>
        <dbReference type="EMBL" id="MCY1079270.1"/>
    </source>
</evidence>
<comment type="caution">
    <text evidence="2">The sequence shown here is derived from an EMBL/GenBank/DDBJ whole genome shotgun (WGS) entry which is preliminary data.</text>
</comment>
<dbReference type="SUPFAM" id="SSF56925">
    <property type="entry name" value="OMPA-like"/>
    <property type="match status" value="1"/>
</dbReference>
<evidence type="ECO:0008006" key="4">
    <source>
        <dbReference type="Google" id="ProtNLM"/>
    </source>
</evidence>
<dbReference type="EMBL" id="JAPNKA010000001">
    <property type="protein sequence ID" value="MCY1079270.1"/>
    <property type="molecule type" value="Genomic_DNA"/>
</dbReference>
<sequence>MSRRPLLLLATLAATAAAAAPAEDDGYEIEERPQKVLEGSSRLSLMTGWRYAPNGPFFDLYYSNPYRRGLERSRGAIGGPLLAGCFAYSPTNLLELGVELFTTYERMEFPGQPGLNAVAVGALVGLRVQHKFAIGHYGLVPSAGVLIGPTFAVSFFDFEGAVENAPWSLGVAAGATLYLSDEWGLRFEYRLLTGRGEAEDIGPYESAGNWFSMGLSYQFPSKPDRPMGRMF</sequence>
<dbReference type="InterPro" id="IPR011250">
    <property type="entry name" value="OMP/PagP_B-barrel"/>
</dbReference>
<reference evidence="2 3" key="1">
    <citation type="submission" date="2022-11" db="EMBL/GenBank/DDBJ databases">
        <title>Minimal conservation of predation-associated metabolite biosynthetic gene clusters underscores biosynthetic potential of Myxococcota including descriptions for ten novel species: Archangium lansinium sp. nov., Myxococcus landrumus sp. nov., Nannocystis bai.</title>
        <authorList>
            <person name="Ahearne A."/>
            <person name="Stevens C."/>
            <person name="Phillips K."/>
        </authorList>
    </citation>
    <scope>NUCLEOTIDE SEQUENCE [LARGE SCALE GENOMIC DNA]</scope>
    <source>
        <strain evidence="2 3">MIWBW</strain>
    </source>
</reference>
<evidence type="ECO:0000256" key="1">
    <source>
        <dbReference type="SAM" id="SignalP"/>
    </source>
</evidence>
<dbReference type="Proteomes" id="UP001207654">
    <property type="component" value="Unassembled WGS sequence"/>
</dbReference>
<keyword evidence="3" id="KW-1185">Reference proteome</keyword>
<organism evidence="2 3">
    <name type="scientific">Archangium lansingense</name>
    <dbReference type="NCBI Taxonomy" id="2995310"/>
    <lineage>
        <taxon>Bacteria</taxon>
        <taxon>Pseudomonadati</taxon>
        <taxon>Myxococcota</taxon>
        <taxon>Myxococcia</taxon>
        <taxon>Myxococcales</taxon>
        <taxon>Cystobacterineae</taxon>
        <taxon>Archangiaceae</taxon>
        <taxon>Archangium</taxon>
    </lineage>
</organism>
<feature type="signal peptide" evidence="1">
    <location>
        <begin position="1"/>
        <end position="19"/>
    </location>
</feature>
<keyword evidence="1" id="KW-0732">Signal</keyword>
<feature type="chain" id="PRO_5045957466" description="Outer membrane protein beta-barrel domain-containing protein" evidence="1">
    <location>
        <begin position="20"/>
        <end position="231"/>
    </location>
</feature>
<proteinExistence type="predicted"/>
<dbReference type="RefSeq" id="WP_267538000.1">
    <property type="nucleotide sequence ID" value="NZ_JAPNKA010000001.1"/>
</dbReference>
<protein>
    <recommendedName>
        <fullName evidence="4">Outer membrane protein beta-barrel domain-containing protein</fullName>
    </recommendedName>
</protein>